<dbReference type="OrthoDB" id="1717939at2759"/>
<evidence type="ECO:0000313" key="1">
    <source>
        <dbReference type="EMBL" id="PWA62100.1"/>
    </source>
</evidence>
<organism evidence="1 2">
    <name type="scientific">Artemisia annua</name>
    <name type="common">Sweet wormwood</name>
    <dbReference type="NCBI Taxonomy" id="35608"/>
    <lineage>
        <taxon>Eukaryota</taxon>
        <taxon>Viridiplantae</taxon>
        <taxon>Streptophyta</taxon>
        <taxon>Embryophyta</taxon>
        <taxon>Tracheophyta</taxon>
        <taxon>Spermatophyta</taxon>
        <taxon>Magnoliopsida</taxon>
        <taxon>eudicotyledons</taxon>
        <taxon>Gunneridae</taxon>
        <taxon>Pentapetalae</taxon>
        <taxon>asterids</taxon>
        <taxon>campanulids</taxon>
        <taxon>Asterales</taxon>
        <taxon>Asteraceae</taxon>
        <taxon>Asteroideae</taxon>
        <taxon>Anthemideae</taxon>
        <taxon>Artemisiinae</taxon>
        <taxon>Artemisia</taxon>
    </lineage>
</organism>
<reference evidence="1 2" key="1">
    <citation type="journal article" date="2018" name="Mol. Plant">
        <title>The genome of Artemisia annua provides insight into the evolution of Asteraceae family and artemisinin biosynthesis.</title>
        <authorList>
            <person name="Shen Q."/>
            <person name="Zhang L."/>
            <person name="Liao Z."/>
            <person name="Wang S."/>
            <person name="Yan T."/>
            <person name="Shi P."/>
            <person name="Liu M."/>
            <person name="Fu X."/>
            <person name="Pan Q."/>
            <person name="Wang Y."/>
            <person name="Lv Z."/>
            <person name="Lu X."/>
            <person name="Zhang F."/>
            <person name="Jiang W."/>
            <person name="Ma Y."/>
            <person name="Chen M."/>
            <person name="Hao X."/>
            <person name="Li L."/>
            <person name="Tang Y."/>
            <person name="Lv G."/>
            <person name="Zhou Y."/>
            <person name="Sun X."/>
            <person name="Brodelius P.E."/>
            <person name="Rose J.K.C."/>
            <person name="Tang K."/>
        </authorList>
    </citation>
    <scope>NUCLEOTIDE SEQUENCE [LARGE SCALE GENOMIC DNA]</scope>
    <source>
        <strain evidence="2">cv. Huhao1</strain>
        <tissue evidence="1">Leaf</tissue>
    </source>
</reference>
<protein>
    <submittedName>
        <fullName evidence="1">WD40/YVTN repeat-like-containing domain-containing protein</fullName>
    </submittedName>
</protein>
<evidence type="ECO:0000313" key="2">
    <source>
        <dbReference type="Proteomes" id="UP000245207"/>
    </source>
</evidence>
<sequence>MILETLQENHSTQFGAIEEKARDTFQQNNMDCKPSGNTRVRCDTDVPSKMAIESLEAMPMETLLEEFRERRSFKLSEVKEPKISPT</sequence>
<comment type="caution">
    <text evidence="1">The sequence shown here is derived from an EMBL/GenBank/DDBJ whole genome shotgun (WGS) entry which is preliminary data.</text>
</comment>
<proteinExistence type="predicted"/>
<accession>A0A2U1MLE9</accession>
<keyword evidence="2" id="KW-1185">Reference proteome</keyword>
<dbReference type="EMBL" id="PKPP01004944">
    <property type="protein sequence ID" value="PWA62100.1"/>
    <property type="molecule type" value="Genomic_DNA"/>
</dbReference>
<name>A0A2U1MLE9_ARTAN</name>
<gene>
    <name evidence="1" type="ORF">CTI12_AA366800</name>
</gene>
<dbReference type="STRING" id="35608.A0A2U1MLE9"/>
<dbReference type="AlphaFoldDB" id="A0A2U1MLE9"/>
<dbReference type="Proteomes" id="UP000245207">
    <property type="component" value="Unassembled WGS sequence"/>
</dbReference>